<reference evidence="3 4" key="1">
    <citation type="submission" date="2020-03" db="EMBL/GenBank/DDBJ databases">
        <title>WGS of actinomycetes isolated from Thailand.</title>
        <authorList>
            <person name="Thawai C."/>
        </authorList>
    </citation>
    <scope>NUCLEOTIDE SEQUENCE [LARGE SCALE GENOMIC DNA]</scope>
    <source>
        <strain evidence="3 4">HSS6-12</strain>
    </source>
</reference>
<feature type="compositionally biased region" description="Polar residues" evidence="1">
    <location>
        <begin position="1"/>
        <end position="10"/>
    </location>
</feature>
<dbReference type="Proteomes" id="UP000783871">
    <property type="component" value="Unassembled WGS sequence"/>
</dbReference>
<evidence type="ECO:0000256" key="1">
    <source>
        <dbReference type="SAM" id="MobiDB-lite"/>
    </source>
</evidence>
<keyword evidence="2" id="KW-1133">Transmembrane helix</keyword>
<keyword evidence="2" id="KW-0472">Membrane</keyword>
<dbReference type="RefSeq" id="WP_168002513.1">
    <property type="nucleotide sequence ID" value="NZ_JAATEO010000021.1"/>
</dbReference>
<protein>
    <recommendedName>
        <fullName evidence="5">Nuclear transport factor 2 family protein</fullName>
    </recommendedName>
</protein>
<evidence type="ECO:0000313" key="3">
    <source>
        <dbReference type="EMBL" id="NJP34081.1"/>
    </source>
</evidence>
<keyword evidence="4" id="KW-1185">Reference proteome</keyword>
<gene>
    <name evidence="3" type="ORF">HCJ94_19345</name>
</gene>
<evidence type="ECO:0000256" key="2">
    <source>
        <dbReference type="SAM" id="Phobius"/>
    </source>
</evidence>
<accession>A0ABX0ZCR8</accession>
<feature type="transmembrane region" description="Helical" evidence="2">
    <location>
        <begin position="41"/>
        <end position="64"/>
    </location>
</feature>
<name>A0ABX0ZCR8_9ACTN</name>
<keyword evidence="2" id="KW-0812">Transmembrane</keyword>
<evidence type="ECO:0008006" key="5">
    <source>
        <dbReference type="Google" id="ProtNLM"/>
    </source>
</evidence>
<proteinExistence type="predicted"/>
<sequence length="185" mass="19907">MQPPAGSQVSRVPAQRPPSDQLAPPPSAPAPVPQRRRIRTIVTVAVAVLVALLLGGLAAGYVLYDRATAPDRSAPDVVVSGYLHAFLVDRNDARAAGFTCREGASLADLKALRGDLVSREERFATDISVSWGSLMVQREGDEAIVEVELIISAYVDGIAQTDRQPWRFTTRLTDDWRVCAGSRAG</sequence>
<dbReference type="EMBL" id="JAATEO010000021">
    <property type="protein sequence ID" value="NJP34081.1"/>
    <property type="molecule type" value="Genomic_DNA"/>
</dbReference>
<comment type="caution">
    <text evidence="3">The sequence shown here is derived from an EMBL/GenBank/DDBJ whole genome shotgun (WGS) entry which is preliminary data.</text>
</comment>
<organism evidence="3 4">
    <name type="scientific">Micromonospora thermarum</name>
    <dbReference type="NCBI Taxonomy" id="2720024"/>
    <lineage>
        <taxon>Bacteria</taxon>
        <taxon>Bacillati</taxon>
        <taxon>Actinomycetota</taxon>
        <taxon>Actinomycetes</taxon>
        <taxon>Micromonosporales</taxon>
        <taxon>Micromonosporaceae</taxon>
        <taxon>Micromonospora</taxon>
    </lineage>
</organism>
<evidence type="ECO:0000313" key="4">
    <source>
        <dbReference type="Proteomes" id="UP000783871"/>
    </source>
</evidence>
<feature type="compositionally biased region" description="Pro residues" evidence="1">
    <location>
        <begin position="23"/>
        <end position="32"/>
    </location>
</feature>
<feature type="region of interest" description="Disordered" evidence="1">
    <location>
        <begin position="1"/>
        <end position="33"/>
    </location>
</feature>